<dbReference type="eggNOG" id="arCOG07571">
    <property type="taxonomic scope" value="Archaea"/>
</dbReference>
<dbReference type="AlphaFoldDB" id="M0E922"/>
<dbReference type="STRING" id="1227484.C471_00305"/>
<protein>
    <submittedName>
        <fullName evidence="1">Uncharacterized protein</fullName>
    </submittedName>
</protein>
<evidence type="ECO:0000313" key="2">
    <source>
        <dbReference type="Proteomes" id="UP000011514"/>
    </source>
</evidence>
<keyword evidence="2" id="KW-1185">Reference proteome</keyword>
<sequence>MDALSYEYGDTTEITLTAPVRGNADKWNVEIYTEQGWTEVRAAEEGRPLSNTDEDVEGGHTWHLELTEAGIVEASRHPDRVRVCPDLVSGRYRFVYHGLIDGETGEVRSVSVAFDVEV</sequence>
<evidence type="ECO:0000313" key="1">
    <source>
        <dbReference type="EMBL" id="ELZ43513.1"/>
    </source>
</evidence>
<dbReference type="PATRIC" id="fig|1227484.4.peg.59"/>
<dbReference type="EMBL" id="AOJE01000005">
    <property type="protein sequence ID" value="ELZ43513.1"/>
    <property type="molecule type" value="Genomic_DNA"/>
</dbReference>
<reference evidence="1 2" key="1">
    <citation type="journal article" date="2014" name="PLoS Genet.">
        <title>Phylogenetically driven sequencing of extremely halophilic archaea reveals strategies for static and dynamic osmo-response.</title>
        <authorList>
            <person name="Becker E.A."/>
            <person name="Seitzer P.M."/>
            <person name="Tritt A."/>
            <person name="Larsen D."/>
            <person name="Krusor M."/>
            <person name="Yao A.I."/>
            <person name="Wu D."/>
            <person name="Madern D."/>
            <person name="Eisen J.A."/>
            <person name="Darling A.E."/>
            <person name="Facciotti M.T."/>
        </authorList>
    </citation>
    <scope>NUCLEOTIDE SEQUENCE [LARGE SCALE GENOMIC DNA]</scope>
    <source>
        <strain evidence="1 2">DSM 1137</strain>
    </source>
</reference>
<name>M0E922_9EURY</name>
<organism evidence="1 2">
    <name type="scientific">Halorubrum saccharovorum DSM 1137</name>
    <dbReference type="NCBI Taxonomy" id="1227484"/>
    <lineage>
        <taxon>Archaea</taxon>
        <taxon>Methanobacteriati</taxon>
        <taxon>Methanobacteriota</taxon>
        <taxon>Stenosarchaea group</taxon>
        <taxon>Halobacteria</taxon>
        <taxon>Halobacteriales</taxon>
        <taxon>Haloferacaceae</taxon>
        <taxon>Halorubrum</taxon>
    </lineage>
</organism>
<comment type="caution">
    <text evidence="1">The sequence shown here is derived from an EMBL/GenBank/DDBJ whole genome shotgun (WGS) entry which is preliminary data.</text>
</comment>
<proteinExistence type="predicted"/>
<dbReference type="Proteomes" id="UP000011514">
    <property type="component" value="Unassembled WGS sequence"/>
</dbReference>
<gene>
    <name evidence="1" type="ORF">C471_00305</name>
</gene>
<accession>M0E922</accession>